<dbReference type="NCBIfam" id="NF006988">
    <property type="entry name" value="PRK09453.1"/>
    <property type="match status" value="1"/>
</dbReference>
<dbReference type="InterPro" id="IPR024654">
    <property type="entry name" value="Calcineurin-like_PHP_lpxH"/>
</dbReference>
<evidence type="ECO:0000313" key="5">
    <source>
        <dbReference type="Proteomes" id="UP000009226"/>
    </source>
</evidence>
<dbReference type="STRING" id="868595.Desca_2263"/>
<dbReference type="HOGENOM" id="CLU_063749_1_1_9"/>
<dbReference type="NCBIfam" id="TIGR00040">
    <property type="entry name" value="yfcE"/>
    <property type="match status" value="1"/>
</dbReference>
<dbReference type="InterPro" id="IPR029052">
    <property type="entry name" value="Metallo-depent_PP-like"/>
</dbReference>
<dbReference type="InterPro" id="IPR000979">
    <property type="entry name" value="Phosphodiesterase_MJ0936/Vps29"/>
</dbReference>
<comment type="similarity">
    <text evidence="1 2">Belongs to the metallophosphoesterase superfamily. YfcE family.</text>
</comment>
<evidence type="ECO:0000256" key="2">
    <source>
        <dbReference type="RuleBase" id="RU362039"/>
    </source>
</evidence>
<dbReference type="EC" id="3.1.4.-" evidence="2"/>
<proteinExistence type="inferred from homology"/>
<dbReference type="Pfam" id="PF12850">
    <property type="entry name" value="Metallophos_2"/>
    <property type="match status" value="1"/>
</dbReference>
<reference evidence="4 5" key="1">
    <citation type="submission" date="2011-05" db="EMBL/GenBank/DDBJ databases">
        <title>Complete sequence of Desulfotomaculum carboxydivorans CO-1-SRB.</title>
        <authorList>
            <consortium name="US DOE Joint Genome Institute"/>
            <person name="Lucas S."/>
            <person name="Han J."/>
            <person name="Lapidus A."/>
            <person name="Cheng J.-F."/>
            <person name="Goodwin L."/>
            <person name="Pitluck S."/>
            <person name="Peters L."/>
            <person name="Mikhailova N."/>
            <person name="Lu M."/>
            <person name="Han C."/>
            <person name="Tapia R."/>
            <person name="Land M."/>
            <person name="Hauser L."/>
            <person name="Kyrpides N."/>
            <person name="Ivanova N."/>
            <person name="Pagani I."/>
            <person name="Stams A."/>
            <person name="Plugge C."/>
            <person name="Muyzer G."/>
            <person name="Kuever J."/>
            <person name="Parshina S."/>
            <person name="Ivanova A."/>
            <person name="Nazina T."/>
            <person name="Woyke T."/>
        </authorList>
    </citation>
    <scope>NUCLEOTIDE SEQUENCE [LARGE SCALE GENOMIC DNA]</scope>
    <source>
        <strain evidence="5">DSM 14880 / VKM B-2319 / CO-1-SRB</strain>
    </source>
</reference>
<evidence type="ECO:0000313" key="4">
    <source>
        <dbReference type="EMBL" id="AEF95098.1"/>
    </source>
</evidence>
<name>F6B2Z0_DESCC</name>
<evidence type="ECO:0000256" key="1">
    <source>
        <dbReference type="ARBA" id="ARBA00008950"/>
    </source>
</evidence>
<comment type="cofactor">
    <cofactor evidence="2">
        <name>a divalent metal cation</name>
        <dbReference type="ChEBI" id="CHEBI:60240"/>
    </cofactor>
</comment>
<protein>
    <recommendedName>
        <fullName evidence="2">Phosphoesterase</fullName>
        <ecNumber evidence="2">3.1.4.-</ecNumber>
    </recommendedName>
</protein>
<dbReference type="CDD" id="cd00841">
    <property type="entry name" value="MPP_YfcE"/>
    <property type="match status" value="1"/>
</dbReference>
<dbReference type="Proteomes" id="UP000009226">
    <property type="component" value="Chromosome"/>
</dbReference>
<sequence>MKIGVISDTHGSLKYFNQALEVLGHCDYILHGGDVLYHGPRNPLPEDYAPKELAQKINNMTNIIFTKGNCDADVDQMVINHPLQSPYTLLQPGKFKILLCHGYKETKDELIAMAKRFKVDILIYGHTHIKELYQEPGLIVLNPGSTALPKDDIHSVALIDEHVIKLINIGTKEVIKEISLN</sequence>
<organism evidence="4 5">
    <name type="scientific">Desulfotomaculum nigrificans (strain DSM 14880 / VKM B-2319 / CO-1-SRB)</name>
    <name type="common">Desulfotomaculum carboxydivorans</name>
    <dbReference type="NCBI Taxonomy" id="868595"/>
    <lineage>
        <taxon>Bacteria</taxon>
        <taxon>Bacillati</taxon>
        <taxon>Bacillota</taxon>
        <taxon>Clostridia</taxon>
        <taxon>Eubacteriales</taxon>
        <taxon>Desulfotomaculaceae</taxon>
        <taxon>Desulfotomaculum</taxon>
    </lineage>
</organism>
<dbReference type="eggNOG" id="COG0622">
    <property type="taxonomic scope" value="Bacteria"/>
</dbReference>
<feature type="domain" description="Calcineurin-like phosphoesterase" evidence="3">
    <location>
        <begin position="1"/>
        <end position="160"/>
    </location>
</feature>
<dbReference type="GO" id="GO:0046872">
    <property type="term" value="F:metal ion binding"/>
    <property type="evidence" value="ECO:0007669"/>
    <property type="project" value="UniProtKB-KW"/>
</dbReference>
<dbReference type="RefSeq" id="WP_013810649.1">
    <property type="nucleotide sequence ID" value="NC_015565.1"/>
</dbReference>
<dbReference type="InterPro" id="IPR041802">
    <property type="entry name" value="MPP_YfcE"/>
</dbReference>
<gene>
    <name evidence="4" type="ordered locus">Desca_2263</name>
</gene>
<evidence type="ECO:0000259" key="3">
    <source>
        <dbReference type="Pfam" id="PF12850"/>
    </source>
</evidence>
<dbReference type="PANTHER" id="PTHR11124">
    <property type="entry name" value="VACUOLAR SORTING PROTEIN VPS29"/>
    <property type="match status" value="1"/>
</dbReference>
<dbReference type="SUPFAM" id="SSF56300">
    <property type="entry name" value="Metallo-dependent phosphatases"/>
    <property type="match status" value="1"/>
</dbReference>
<dbReference type="AlphaFoldDB" id="F6B2Z0"/>
<dbReference type="KEGG" id="dca:Desca_2263"/>
<keyword evidence="5" id="KW-1185">Reference proteome</keyword>
<accession>F6B2Z0</accession>
<dbReference type="EMBL" id="CP002736">
    <property type="protein sequence ID" value="AEF95098.1"/>
    <property type="molecule type" value="Genomic_DNA"/>
</dbReference>
<dbReference type="Gene3D" id="3.60.21.10">
    <property type="match status" value="1"/>
</dbReference>
<keyword evidence="2" id="KW-0479">Metal-binding</keyword>
<dbReference type="GO" id="GO:0016787">
    <property type="term" value="F:hydrolase activity"/>
    <property type="evidence" value="ECO:0007669"/>
    <property type="project" value="UniProtKB-UniRule"/>
</dbReference>